<dbReference type="InterPro" id="IPR000551">
    <property type="entry name" value="MerR-type_HTH_dom"/>
</dbReference>
<evidence type="ECO:0000256" key="1">
    <source>
        <dbReference type="ARBA" id="ARBA00022491"/>
    </source>
</evidence>
<dbReference type="SUPFAM" id="SSF46955">
    <property type="entry name" value="Putative DNA-binding domain"/>
    <property type="match status" value="1"/>
</dbReference>
<keyword evidence="3" id="KW-0238">DNA-binding</keyword>
<dbReference type="GO" id="GO:0003700">
    <property type="term" value="F:DNA-binding transcription factor activity"/>
    <property type="evidence" value="ECO:0007669"/>
    <property type="project" value="InterPro"/>
</dbReference>
<dbReference type="Proteomes" id="UP000051330">
    <property type="component" value="Unassembled WGS sequence"/>
</dbReference>
<name>A0A0R1NBI9_9LACO</name>
<dbReference type="CDD" id="cd01105">
    <property type="entry name" value="HTH_GlnR-like"/>
    <property type="match status" value="1"/>
</dbReference>
<dbReference type="PROSITE" id="PS50937">
    <property type="entry name" value="HTH_MERR_2"/>
    <property type="match status" value="1"/>
</dbReference>
<dbReference type="GO" id="GO:0003677">
    <property type="term" value="F:DNA binding"/>
    <property type="evidence" value="ECO:0007669"/>
    <property type="project" value="UniProtKB-KW"/>
</dbReference>
<accession>A0A0R1NBI9</accession>
<dbReference type="PANTHER" id="PTHR30204:SF69">
    <property type="entry name" value="MERR-FAMILY TRANSCRIPTIONAL REGULATOR"/>
    <property type="match status" value="1"/>
</dbReference>
<keyword evidence="7" id="KW-1185">Reference proteome</keyword>
<dbReference type="PATRIC" id="fig|1423792.3.peg.1787"/>
<evidence type="ECO:0000256" key="3">
    <source>
        <dbReference type="ARBA" id="ARBA00023125"/>
    </source>
</evidence>
<dbReference type="Gene3D" id="1.10.1660.10">
    <property type="match status" value="1"/>
</dbReference>
<protein>
    <submittedName>
        <fullName evidence="6">Transcriptional regulator</fullName>
    </submittedName>
</protein>
<dbReference type="AlphaFoldDB" id="A0A0R1NBI9"/>
<organism evidence="6 7">
    <name type="scientific">Schleiferilactobacillus perolens DSM 12744</name>
    <dbReference type="NCBI Taxonomy" id="1423792"/>
    <lineage>
        <taxon>Bacteria</taxon>
        <taxon>Bacillati</taxon>
        <taxon>Bacillota</taxon>
        <taxon>Bacilli</taxon>
        <taxon>Lactobacillales</taxon>
        <taxon>Lactobacillaceae</taxon>
        <taxon>Schleiferilactobacillus</taxon>
    </lineage>
</organism>
<gene>
    <name evidence="6" type="ORF">FD09_GL001763</name>
</gene>
<dbReference type="SMART" id="SM00422">
    <property type="entry name" value="HTH_MERR"/>
    <property type="match status" value="1"/>
</dbReference>
<dbReference type="STRING" id="1423792.FD09_GL001763"/>
<evidence type="ECO:0000313" key="6">
    <source>
        <dbReference type="EMBL" id="KRL13736.1"/>
    </source>
</evidence>
<evidence type="ECO:0000259" key="5">
    <source>
        <dbReference type="PROSITE" id="PS50937"/>
    </source>
</evidence>
<evidence type="ECO:0000256" key="2">
    <source>
        <dbReference type="ARBA" id="ARBA00023015"/>
    </source>
</evidence>
<keyword evidence="2" id="KW-0805">Transcription regulation</keyword>
<dbReference type="InterPro" id="IPR009061">
    <property type="entry name" value="DNA-bd_dom_put_sf"/>
</dbReference>
<dbReference type="InterPro" id="IPR047057">
    <property type="entry name" value="MerR_fam"/>
</dbReference>
<comment type="caution">
    <text evidence="6">The sequence shown here is derived from an EMBL/GenBank/DDBJ whole genome shotgun (WGS) entry which is preliminary data.</text>
</comment>
<reference evidence="6 7" key="1">
    <citation type="journal article" date="2015" name="Genome Announc.">
        <title>Expanding the biotechnology potential of lactobacilli through comparative genomics of 213 strains and associated genera.</title>
        <authorList>
            <person name="Sun Z."/>
            <person name="Harris H.M."/>
            <person name="McCann A."/>
            <person name="Guo C."/>
            <person name="Argimon S."/>
            <person name="Zhang W."/>
            <person name="Yang X."/>
            <person name="Jeffery I.B."/>
            <person name="Cooney J.C."/>
            <person name="Kagawa T.F."/>
            <person name="Liu W."/>
            <person name="Song Y."/>
            <person name="Salvetti E."/>
            <person name="Wrobel A."/>
            <person name="Rasinkangas P."/>
            <person name="Parkhill J."/>
            <person name="Rea M.C."/>
            <person name="O'Sullivan O."/>
            <person name="Ritari J."/>
            <person name="Douillard F.P."/>
            <person name="Paul Ross R."/>
            <person name="Yang R."/>
            <person name="Briner A.E."/>
            <person name="Felis G.E."/>
            <person name="de Vos W.M."/>
            <person name="Barrangou R."/>
            <person name="Klaenhammer T.R."/>
            <person name="Caufield P.W."/>
            <person name="Cui Y."/>
            <person name="Zhang H."/>
            <person name="O'Toole P.W."/>
        </authorList>
    </citation>
    <scope>NUCLEOTIDE SEQUENCE [LARGE SCALE GENOMIC DNA]</scope>
    <source>
        <strain evidence="6 7">DSM 12744</strain>
    </source>
</reference>
<keyword evidence="1" id="KW-0678">Repressor</keyword>
<dbReference type="EMBL" id="AZEC01000003">
    <property type="protein sequence ID" value="KRL13736.1"/>
    <property type="molecule type" value="Genomic_DNA"/>
</dbReference>
<evidence type="ECO:0000256" key="4">
    <source>
        <dbReference type="ARBA" id="ARBA00023163"/>
    </source>
</evidence>
<keyword evidence="4" id="KW-0804">Transcription</keyword>
<dbReference type="RefSeq" id="WP_057818583.1">
    <property type="nucleotide sequence ID" value="NZ_AZEC01000003.1"/>
</dbReference>
<sequence length="145" mass="16406">MDSIVKKLKSIDISMGIGETSRITGATVTQIRYWEKKGFIHPIRHQTGGNKRYSLKTMTKIIIIKSFMDDGYTLAKAGEMIKAHYQDVDTFRTIVTQRLAGLTHDNDITRLNLGPIDNDDGFNLVIEVRGKQVHLLKRPQSHEPG</sequence>
<dbReference type="PANTHER" id="PTHR30204">
    <property type="entry name" value="REDOX-CYCLING DRUG-SENSING TRANSCRIPTIONAL ACTIVATOR SOXR"/>
    <property type="match status" value="1"/>
</dbReference>
<feature type="domain" description="HTH merR-type" evidence="5">
    <location>
        <begin position="17"/>
        <end position="83"/>
    </location>
</feature>
<dbReference type="Pfam" id="PF13411">
    <property type="entry name" value="MerR_1"/>
    <property type="match status" value="1"/>
</dbReference>
<proteinExistence type="predicted"/>
<evidence type="ECO:0000313" key="7">
    <source>
        <dbReference type="Proteomes" id="UP000051330"/>
    </source>
</evidence>